<sequence length="62" mass="7153">MIHLKILETTISRSDQKEVERSSSESSLHTQEQILIIVLLLRILILWSKSRGLQILDLQLSV</sequence>
<organism evidence="2">
    <name type="scientific">Podoviridae sp. ctuQh21</name>
    <dbReference type="NCBI Taxonomy" id="2825284"/>
    <lineage>
        <taxon>Viruses</taxon>
        <taxon>Duplodnaviria</taxon>
        <taxon>Heunggongvirae</taxon>
        <taxon>Uroviricota</taxon>
        <taxon>Caudoviricetes</taxon>
    </lineage>
</organism>
<evidence type="ECO:0000256" key="1">
    <source>
        <dbReference type="SAM" id="MobiDB-lite"/>
    </source>
</evidence>
<protein>
    <submittedName>
        <fullName evidence="2">Uncharacterized protein</fullName>
    </submittedName>
</protein>
<name>A0A8S5PEL7_9CAUD</name>
<feature type="region of interest" description="Disordered" evidence="1">
    <location>
        <begin position="1"/>
        <end position="29"/>
    </location>
</feature>
<feature type="compositionally biased region" description="Basic and acidic residues" evidence="1">
    <location>
        <begin position="14"/>
        <end position="23"/>
    </location>
</feature>
<proteinExistence type="predicted"/>
<dbReference type="EMBL" id="BK015412">
    <property type="protein sequence ID" value="DAE05518.1"/>
    <property type="molecule type" value="Genomic_DNA"/>
</dbReference>
<accession>A0A8S5PEL7</accession>
<reference evidence="2" key="1">
    <citation type="journal article" date="2021" name="Proc. Natl. Acad. Sci. U.S.A.">
        <title>A Catalog of Tens of Thousands of Viruses from Human Metagenomes Reveals Hidden Associations with Chronic Diseases.</title>
        <authorList>
            <person name="Tisza M.J."/>
            <person name="Buck C.B."/>
        </authorList>
    </citation>
    <scope>NUCLEOTIDE SEQUENCE</scope>
    <source>
        <strain evidence="2">CtuQh21</strain>
    </source>
</reference>
<evidence type="ECO:0000313" key="2">
    <source>
        <dbReference type="EMBL" id="DAE05518.1"/>
    </source>
</evidence>